<keyword evidence="2" id="KW-0479">Metal-binding</keyword>
<dbReference type="PANTHER" id="PTHR33337:SF40">
    <property type="entry name" value="CENP-V_GFA DOMAIN-CONTAINING PROTEIN-RELATED"/>
    <property type="match status" value="1"/>
</dbReference>
<dbReference type="GO" id="GO:0016846">
    <property type="term" value="F:carbon-sulfur lyase activity"/>
    <property type="evidence" value="ECO:0007669"/>
    <property type="project" value="InterPro"/>
</dbReference>
<keyword evidence="4" id="KW-0456">Lyase</keyword>
<evidence type="ECO:0000256" key="2">
    <source>
        <dbReference type="ARBA" id="ARBA00022723"/>
    </source>
</evidence>
<dbReference type="GO" id="GO:0046872">
    <property type="term" value="F:metal ion binding"/>
    <property type="evidence" value="ECO:0007669"/>
    <property type="project" value="UniProtKB-KW"/>
</dbReference>
<dbReference type="KEGG" id="plia:E4191_22305"/>
<evidence type="ECO:0000259" key="5">
    <source>
        <dbReference type="PROSITE" id="PS51891"/>
    </source>
</evidence>
<dbReference type="InterPro" id="IPR006913">
    <property type="entry name" value="CENP-V/GFA"/>
</dbReference>
<feature type="domain" description="CENP-V/GFA" evidence="5">
    <location>
        <begin position="5"/>
        <end position="117"/>
    </location>
</feature>
<proteinExistence type="inferred from homology"/>
<dbReference type="InterPro" id="IPR011057">
    <property type="entry name" value="Mss4-like_sf"/>
</dbReference>
<dbReference type="EMBL" id="CP040765">
    <property type="protein sequence ID" value="QDA36815.1"/>
    <property type="molecule type" value="Genomic_DNA"/>
</dbReference>
<dbReference type="PROSITE" id="PS51891">
    <property type="entry name" value="CENP_V_GFA"/>
    <property type="match status" value="1"/>
</dbReference>
<evidence type="ECO:0000256" key="3">
    <source>
        <dbReference type="ARBA" id="ARBA00022833"/>
    </source>
</evidence>
<sequence length="148" mass="16332">MTLPLTGQCRCGRVRFRITALPAVTSACHCTGCQRMTGSAFSLSAAFAGEAFMITQGDTVIGGLHGPEAHHHHCDHCKSWVFTRWGNMVNLRAPMLDDPAWCEPFIETWTREKLPWANTPAQHSFEEFPPMEAFADLVAAYGQHIGAT</sequence>
<comment type="similarity">
    <text evidence="1">Belongs to the Gfa family.</text>
</comment>
<dbReference type="AlphaFoldDB" id="A0A4Y5SVI8"/>
<gene>
    <name evidence="6" type="ORF">E4191_22305</name>
</gene>
<dbReference type="PANTHER" id="PTHR33337">
    <property type="entry name" value="GFA DOMAIN-CONTAINING PROTEIN"/>
    <property type="match status" value="1"/>
</dbReference>
<protein>
    <submittedName>
        <fullName evidence="6">GFA family protein</fullName>
    </submittedName>
</protein>
<reference evidence="7" key="1">
    <citation type="submission" date="2019-05" db="EMBL/GenBank/DDBJ databases">
        <title>Tamlana fucoidanivorans sp. nov., isolated from the surface of algae collected from Fujian province in China.</title>
        <authorList>
            <person name="Li J."/>
        </authorList>
    </citation>
    <scope>NUCLEOTIDE SEQUENCE [LARGE SCALE GENOMIC DNA]</scope>
    <source>
        <strain evidence="7">2251</strain>
        <plasmid evidence="7">unnamed1</plasmid>
    </source>
</reference>
<dbReference type="SUPFAM" id="SSF51316">
    <property type="entry name" value="Mss4-like"/>
    <property type="match status" value="1"/>
</dbReference>
<geneLocation type="plasmid" evidence="6 7">
    <name>unnamed1</name>
</geneLocation>
<keyword evidence="3" id="KW-0862">Zinc</keyword>
<organism evidence="6 7">
    <name type="scientific">Paracoccus liaowanqingii</name>
    <dbReference type="NCBI Taxonomy" id="2560053"/>
    <lineage>
        <taxon>Bacteria</taxon>
        <taxon>Pseudomonadati</taxon>
        <taxon>Pseudomonadota</taxon>
        <taxon>Alphaproteobacteria</taxon>
        <taxon>Rhodobacterales</taxon>
        <taxon>Paracoccaceae</taxon>
        <taxon>Paracoccus</taxon>
    </lineage>
</organism>
<dbReference type="Proteomes" id="UP000296374">
    <property type="component" value="Plasmid unnamed1"/>
</dbReference>
<evidence type="ECO:0000256" key="4">
    <source>
        <dbReference type="ARBA" id="ARBA00023239"/>
    </source>
</evidence>
<keyword evidence="6" id="KW-0614">Plasmid</keyword>
<dbReference type="RefSeq" id="WP_139616508.1">
    <property type="nucleotide sequence ID" value="NZ_CP040765.1"/>
</dbReference>
<evidence type="ECO:0000313" key="6">
    <source>
        <dbReference type="EMBL" id="QDA36815.1"/>
    </source>
</evidence>
<dbReference type="Pfam" id="PF04828">
    <property type="entry name" value="GFA"/>
    <property type="match status" value="1"/>
</dbReference>
<accession>A0A4Y5SVI8</accession>
<evidence type="ECO:0000313" key="7">
    <source>
        <dbReference type="Proteomes" id="UP000296374"/>
    </source>
</evidence>
<name>A0A4Y5SVI8_9RHOB</name>
<evidence type="ECO:0000256" key="1">
    <source>
        <dbReference type="ARBA" id="ARBA00005495"/>
    </source>
</evidence>
<dbReference type="Gene3D" id="3.90.1590.10">
    <property type="entry name" value="glutathione-dependent formaldehyde- activating enzyme (gfa)"/>
    <property type="match status" value="1"/>
</dbReference>